<organism evidence="2">
    <name type="scientific">bioreactor metagenome</name>
    <dbReference type="NCBI Taxonomy" id="1076179"/>
    <lineage>
        <taxon>unclassified sequences</taxon>
        <taxon>metagenomes</taxon>
        <taxon>ecological metagenomes</taxon>
    </lineage>
</organism>
<feature type="compositionally biased region" description="Low complexity" evidence="1">
    <location>
        <begin position="112"/>
        <end position="122"/>
    </location>
</feature>
<sequence>MGVDLPVEPGKAGEGEAEPDEGGNAGQPRQPGHVDQEHLGDGQRHPRHRDPAQRQRATRHGRDKQRERGREQRDGVAVKLAIRGAWQRQVRPAPQPPDLEPAPDQGGKARSGGEARAQQAGAGPSGRTEEDRPRGKRRGERPEGEREAVEERRAKHQIAAPVEHVDEIACQRPECTERGKPAQPCNDAAQPADRPPAGRHPPDLPEGGAAPDRGAESGEPMGMGVPVGDQPGDGQHGEQRDRGHQRRLEHRAQARALGAGQAAGGLEGSDRAEMAEPEGGPACPVQAPVEARIGKQPVADHRNAKLRHPAHQRQPEAAVGQRGQHDQQRQPQRQRRLGEQDEEGERNQQHRGRGEKAKVAGQGLAADPGAALGEQHHQRRHRDHHERPGAGPEEKPRRPEELECEDRRGAEFRRTKGPEHRVGLAACARRAQPREGKGGKRRAGKRKRPERRRLRDLFSGRGIQRGEEPAEQRAAVHRLDHQRKEEAKRGQCGERIERRGAVEPQAGRREQHDEQRKADAGFGRGRGARDDHQPGDGGNGGARRGDQRRHLGPRAAEKSGDGRAGVARRQVALGEGQRGEGQHQRRPGKARGEGDGAPEQHEAKTRDGKRERRDPAPAAETVDRQTGKADEREVAVEEMRAIRAAADQEGRGAGADQPDRGQHRPVEPAEQHGGGRDQRQAGQRHAGADQAIKRMRCRHRDEHHHRPRARQRRGQGARRGRHHIAAAAPDRLAAGDQAEAERERAEHAQGRRQKALLDAILHHEEPAEDQRQRGDGEGPVRAQPGGDGGKRARPGDACPGRRRHGLRQRRRQRSFRRRRLGGGDEPGRGRRRRRFLHRGHGVRPERRRRRIGPGGGGFQRGDLFLEPPHPTAQRRHEEQQHRQADAHHRAIGDPENDQKKLEIVHAQLQC</sequence>
<feature type="compositionally biased region" description="Basic and acidic residues" evidence="1">
    <location>
        <begin position="657"/>
        <end position="679"/>
    </location>
</feature>
<feature type="compositionally biased region" description="Basic residues" evidence="1">
    <location>
        <begin position="693"/>
        <end position="724"/>
    </location>
</feature>
<feature type="compositionally biased region" description="Basic residues" evidence="1">
    <location>
        <begin position="800"/>
        <end position="820"/>
    </location>
</feature>
<gene>
    <name evidence="2" type="ORF">SDC9_38404</name>
</gene>
<dbReference type="AlphaFoldDB" id="A0A644VLU2"/>
<feature type="compositionally biased region" description="Basic and acidic residues" evidence="1">
    <location>
        <begin position="874"/>
        <end position="898"/>
    </location>
</feature>
<comment type="caution">
    <text evidence="2">The sequence shown here is derived from an EMBL/GenBank/DDBJ whole genome shotgun (WGS) entry which is preliminary data.</text>
</comment>
<dbReference type="EMBL" id="VSSQ01000354">
    <property type="protein sequence ID" value="MPL92306.1"/>
    <property type="molecule type" value="Genomic_DNA"/>
</dbReference>
<feature type="compositionally biased region" description="Basic and acidic residues" evidence="1">
    <location>
        <begin position="739"/>
        <end position="749"/>
    </location>
</feature>
<feature type="compositionally biased region" description="Basic and acidic residues" evidence="1">
    <location>
        <begin position="64"/>
        <end position="76"/>
    </location>
</feature>
<feature type="compositionally biased region" description="Basic and acidic residues" evidence="1">
    <location>
        <begin position="163"/>
        <end position="180"/>
    </location>
</feature>
<accession>A0A644VLU2</accession>
<reference evidence="2" key="1">
    <citation type="submission" date="2019-08" db="EMBL/GenBank/DDBJ databases">
        <authorList>
            <person name="Kucharzyk K."/>
            <person name="Murdoch R.W."/>
            <person name="Higgins S."/>
            <person name="Loffler F."/>
        </authorList>
    </citation>
    <scope>NUCLEOTIDE SEQUENCE</scope>
</reference>
<name>A0A644VLU2_9ZZZZ</name>
<feature type="compositionally biased region" description="Basic and acidic residues" evidence="1">
    <location>
        <begin position="453"/>
        <end position="471"/>
    </location>
</feature>
<feature type="compositionally biased region" description="Basic and acidic residues" evidence="1">
    <location>
        <begin position="590"/>
        <end position="650"/>
    </location>
</feature>
<feature type="compositionally biased region" description="Low complexity" evidence="1">
    <location>
        <begin position="725"/>
        <end position="737"/>
    </location>
</feature>
<feature type="compositionally biased region" description="Basic residues" evidence="1">
    <location>
        <begin position="439"/>
        <end position="452"/>
    </location>
</feature>
<feature type="compositionally biased region" description="Basic and acidic residues" evidence="1">
    <location>
        <begin position="345"/>
        <end position="358"/>
    </location>
</feature>
<feature type="compositionally biased region" description="Basic and acidic residues" evidence="1">
    <location>
        <begin position="543"/>
        <end position="561"/>
    </location>
</feature>
<feature type="compositionally biased region" description="Basic and acidic residues" evidence="1">
    <location>
        <begin position="385"/>
        <end position="422"/>
    </location>
</feature>
<feature type="region of interest" description="Disordered" evidence="1">
    <location>
        <begin position="1"/>
        <end position="898"/>
    </location>
</feature>
<feature type="compositionally biased region" description="Basic and acidic residues" evidence="1">
    <location>
        <begin position="760"/>
        <end position="778"/>
    </location>
</feature>
<feature type="compositionally biased region" description="Low complexity" evidence="1">
    <location>
        <begin position="680"/>
        <end position="690"/>
    </location>
</feature>
<feature type="compositionally biased region" description="Low complexity" evidence="1">
    <location>
        <begin position="1"/>
        <end position="10"/>
    </location>
</feature>
<feature type="compositionally biased region" description="Basic and acidic residues" evidence="1">
    <location>
        <begin position="140"/>
        <end position="153"/>
    </location>
</feature>
<feature type="compositionally biased region" description="Basic residues" evidence="1">
    <location>
        <begin position="829"/>
        <end position="851"/>
    </location>
</feature>
<evidence type="ECO:0000313" key="2">
    <source>
        <dbReference type="EMBL" id="MPL92306.1"/>
    </source>
</evidence>
<feature type="compositionally biased region" description="Basic and acidic residues" evidence="1">
    <location>
        <begin position="477"/>
        <end position="519"/>
    </location>
</feature>
<evidence type="ECO:0000256" key="1">
    <source>
        <dbReference type="SAM" id="MobiDB-lite"/>
    </source>
</evidence>
<protein>
    <submittedName>
        <fullName evidence="2">Uncharacterized protein</fullName>
    </submittedName>
</protein>
<proteinExistence type="predicted"/>
<feature type="compositionally biased region" description="Basic and acidic residues" evidence="1">
    <location>
        <begin position="32"/>
        <end position="53"/>
    </location>
</feature>